<dbReference type="EMBL" id="AYKW01000012">
    <property type="protein sequence ID" value="PIL31010.1"/>
    <property type="molecule type" value="Genomic_DNA"/>
</dbReference>
<organism evidence="3 4">
    <name type="scientific">Ganoderma sinense ZZ0214-1</name>
    <dbReference type="NCBI Taxonomy" id="1077348"/>
    <lineage>
        <taxon>Eukaryota</taxon>
        <taxon>Fungi</taxon>
        <taxon>Dikarya</taxon>
        <taxon>Basidiomycota</taxon>
        <taxon>Agaricomycotina</taxon>
        <taxon>Agaricomycetes</taxon>
        <taxon>Polyporales</taxon>
        <taxon>Polyporaceae</taxon>
        <taxon>Ganoderma</taxon>
    </lineage>
</organism>
<dbReference type="Proteomes" id="UP000230002">
    <property type="component" value="Unassembled WGS sequence"/>
</dbReference>
<accession>A0A2G8SB78</accession>
<name>A0A2G8SB78_9APHY</name>
<sequence length="169" mass="19410">MIVVATTHPATPPSHRTPFKLARMDQRLEEANERNDVDLRFAEVNQRIDRHTNEVNARIDELKKVTIKGYIKLIRLDNALYQLPGSLEEVPFPDGTFPWGKEVEVDGPSHTRVKLPELRNLESVKNLTEPETFGYFQGYYPGEQMPPQTARRREKILLAIGLGKDLHLL</sequence>
<evidence type="ECO:0000256" key="1">
    <source>
        <dbReference type="ARBA" id="ARBA00005788"/>
    </source>
</evidence>
<dbReference type="Pfam" id="PF08593">
    <property type="entry name" value="Mug135_C"/>
    <property type="match status" value="1"/>
</dbReference>
<gene>
    <name evidence="3" type="ORF">GSI_05703</name>
</gene>
<feature type="domain" description="Mug135-like C-terminal" evidence="2">
    <location>
        <begin position="87"/>
        <end position="162"/>
    </location>
</feature>
<dbReference type="STRING" id="1077348.A0A2G8SB78"/>
<proteinExistence type="inferred from homology"/>
<evidence type="ECO:0000313" key="4">
    <source>
        <dbReference type="Proteomes" id="UP000230002"/>
    </source>
</evidence>
<comment type="caution">
    <text evidence="3">The sequence shown here is derived from an EMBL/GenBank/DDBJ whole genome shotgun (WGS) entry which is preliminary data.</text>
</comment>
<comment type="similarity">
    <text evidence="1">Belongs to the UPF0612 family.</text>
</comment>
<evidence type="ECO:0000259" key="2">
    <source>
        <dbReference type="Pfam" id="PF08593"/>
    </source>
</evidence>
<reference evidence="3 4" key="1">
    <citation type="journal article" date="2015" name="Sci. Rep.">
        <title>Chromosome-level genome map provides insights into diverse defense mechanisms in the medicinal fungus Ganoderma sinense.</title>
        <authorList>
            <person name="Zhu Y."/>
            <person name="Xu J."/>
            <person name="Sun C."/>
            <person name="Zhou S."/>
            <person name="Xu H."/>
            <person name="Nelson D.R."/>
            <person name="Qian J."/>
            <person name="Song J."/>
            <person name="Luo H."/>
            <person name="Xiang L."/>
            <person name="Li Y."/>
            <person name="Xu Z."/>
            <person name="Ji A."/>
            <person name="Wang L."/>
            <person name="Lu S."/>
            <person name="Hayward A."/>
            <person name="Sun W."/>
            <person name="Li X."/>
            <person name="Schwartz D.C."/>
            <person name="Wang Y."/>
            <person name="Chen S."/>
        </authorList>
    </citation>
    <scope>NUCLEOTIDE SEQUENCE [LARGE SCALE GENOMIC DNA]</scope>
    <source>
        <strain evidence="3 4">ZZ0214-1</strain>
    </source>
</reference>
<protein>
    <recommendedName>
        <fullName evidence="2">Mug135-like C-terminal domain-containing protein</fullName>
    </recommendedName>
</protein>
<evidence type="ECO:0000313" key="3">
    <source>
        <dbReference type="EMBL" id="PIL31010.1"/>
    </source>
</evidence>
<keyword evidence="4" id="KW-1185">Reference proteome</keyword>
<dbReference type="InterPro" id="IPR013902">
    <property type="entry name" value="Mug135-like_C"/>
</dbReference>
<dbReference type="AlphaFoldDB" id="A0A2G8SB78"/>
<dbReference type="OrthoDB" id="2757732at2759"/>